<dbReference type="RefSeq" id="WP_269428075.1">
    <property type="nucleotide sequence ID" value="NZ_JAPWGM010000004.1"/>
</dbReference>
<evidence type="ECO:0000259" key="2">
    <source>
        <dbReference type="Pfam" id="PF14344"/>
    </source>
</evidence>
<feature type="domain" description="DUF4397" evidence="2">
    <location>
        <begin position="43"/>
        <end position="156"/>
    </location>
</feature>
<sequence length="236" mass="25878">MKTNLNNYFGITSKIIFSLFAVTLFFSSCKKDWNNSDPIEAAGIGFVHASPGAGALDFIVDNSRVNNKIFTYTNDMGYFAAYPGSRLIGVTKKDSLKYLTTTTATFKSGKFYSIFVIDTLKKNSILVLEDDLTAPETDKAKIRFVNLSPDAPALDLAIQGQPALFATKAYKEFTSFVAVAPSDNYTFEVKESANPGAKTTLEAVKIEKGKIYTIWAKGLKSKTDSTKFGLKVMSNN</sequence>
<keyword evidence="4" id="KW-1185">Reference proteome</keyword>
<dbReference type="InterPro" id="IPR025510">
    <property type="entry name" value="DUF4397"/>
</dbReference>
<feature type="transmembrane region" description="Helical" evidence="1">
    <location>
        <begin position="6"/>
        <end position="26"/>
    </location>
</feature>
<evidence type="ECO:0000313" key="3">
    <source>
        <dbReference type="EMBL" id="MCZ4245023.1"/>
    </source>
</evidence>
<dbReference type="PROSITE" id="PS51257">
    <property type="entry name" value="PROKAR_LIPOPROTEIN"/>
    <property type="match status" value="1"/>
</dbReference>
<gene>
    <name evidence="3" type="ORF">O0955_13500</name>
</gene>
<dbReference type="Pfam" id="PF14344">
    <property type="entry name" value="DUF4397"/>
    <property type="match status" value="1"/>
</dbReference>
<accession>A0ABT4LAT5</accession>
<organism evidence="3 4">
    <name type="scientific">Pedobacter punctiformis</name>
    <dbReference type="NCBI Taxonomy" id="3004097"/>
    <lineage>
        <taxon>Bacteria</taxon>
        <taxon>Pseudomonadati</taxon>
        <taxon>Bacteroidota</taxon>
        <taxon>Sphingobacteriia</taxon>
        <taxon>Sphingobacteriales</taxon>
        <taxon>Sphingobacteriaceae</taxon>
        <taxon>Pedobacter</taxon>
    </lineage>
</organism>
<comment type="caution">
    <text evidence="3">The sequence shown here is derived from an EMBL/GenBank/DDBJ whole genome shotgun (WGS) entry which is preliminary data.</text>
</comment>
<dbReference type="EMBL" id="JAPWGM010000004">
    <property type="protein sequence ID" value="MCZ4245023.1"/>
    <property type="molecule type" value="Genomic_DNA"/>
</dbReference>
<evidence type="ECO:0000313" key="4">
    <source>
        <dbReference type="Proteomes" id="UP001144347"/>
    </source>
</evidence>
<keyword evidence="1" id="KW-1133">Transmembrane helix</keyword>
<proteinExistence type="predicted"/>
<dbReference type="Proteomes" id="UP001144347">
    <property type="component" value="Unassembled WGS sequence"/>
</dbReference>
<reference evidence="3" key="1">
    <citation type="submission" date="2022-12" db="EMBL/GenBank/DDBJ databases">
        <title>Genome sequence of HCMS5-2.</title>
        <authorList>
            <person name="Woo H."/>
        </authorList>
    </citation>
    <scope>NUCLEOTIDE SEQUENCE</scope>
    <source>
        <strain evidence="3">HCMS5-2</strain>
    </source>
</reference>
<keyword evidence="1" id="KW-0812">Transmembrane</keyword>
<protein>
    <submittedName>
        <fullName evidence="3">DUF4397 domain-containing protein</fullName>
    </submittedName>
</protein>
<name>A0ABT4LAT5_9SPHI</name>
<keyword evidence="1" id="KW-0472">Membrane</keyword>
<evidence type="ECO:0000256" key="1">
    <source>
        <dbReference type="SAM" id="Phobius"/>
    </source>
</evidence>